<evidence type="ECO:0000256" key="1">
    <source>
        <dbReference type="ARBA" id="ARBA00026148"/>
    </source>
</evidence>
<feature type="domain" description="Thioredoxin" evidence="3">
    <location>
        <begin position="163"/>
        <end position="239"/>
    </location>
</feature>
<reference evidence="4" key="1">
    <citation type="submission" date="2021-02" db="EMBL/GenBank/DDBJ databases">
        <authorList>
            <person name="Nowell W R."/>
        </authorList>
    </citation>
    <scope>NUCLEOTIDE SEQUENCE</scope>
</reference>
<comment type="caution">
    <text evidence="4">The sequence shown here is derived from an EMBL/GenBank/DDBJ whole genome shotgun (WGS) entry which is preliminary data.</text>
</comment>
<feature type="region of interest" description="Disordered" evidence="2">
    <location>
        <begin position="267"/>
        <end position="309"/>
    </location>
</feature>
<dbReference type="AlphaFoldDB" id="A0A814J599"/>
<dbReference type="CDD" id="cd02989">
    <property type="entry name" value="Phd_like_TxnDC9"/>
    <property type="match status" value="1"/>
</dbReference>
<dbReference type="PANTHER" id="PTHR21148">
    <property type="entry name" value="THIOREDOXIN DOMAIN-CONTAINING PROTEIN 9"/>
    <property type="match status" value="1"/>
</dbReference>
<dbReference type="InterPro" id="IPR036249">
    <property type="entry name" value="Thioredoxin-like_sf"/>
</dbReference>
<feature type="compositionally biased region" description="Acidic residues" evidence="2">
    <location>
        <begin position="298"/>
        <end position="309"/>
    </location>
</feature>
<dbReference type="Proteomes" id="UP000663845">
    <property type="component" value="Unassembled WGS sequence"/>
</dbReference>
<dbReference type="EMBL" id="CAJNOG010000168">
    <property type="protein sequence ID" value="CAF1033375.1"/>
    <property type="molecule type" value="Genomic_DNA"/>
</dbReference>
<accession>A0A814J599</accession>
<dbReference type="Gene3D" id="3.40.30.10">
    <property type="entry name" value="Glutaredoxin"/>
    <property type="match status" value="1"/>
</dbReference>
<evidence type="ECO:0000259" key="3">
    <source>
        <dbReference type="Pfam" id="PF00085"/>
    </source>
</evidence>
<name>A0A814J599_9BILA</name>
<protein>
    <recommendedName>
        <fullName evidence="1">Thioredoxin domain-containing protein 9</fullName>
    </recommendedName>
</protein>
<dbReference type="InterPro" id="IPR013766">
    <property type="entry name" value="Thioredoxin_domain"/>
</dbReference>
<evidence type="ECO:0000313" key="4">
    <source>
        <dbReference type="EMBL" id="CAF1033375.1"/>
    </source>
</evidence>
<gene>
    <name evidence="4" type="ORF">JYZ213_LOCUS17729</name>
</gene>
<organism evidence="4 5">
    <name type="scientific">Adineta steineri</name>
    <dbReference type="NCBI Taxonomy" id="433720"/>
    <lineage>
        <taxon>Eukaryota</taxon>
        <taxon>Metazoa</taxon>
        <taxon>Spiralia</taxon>
        <taxon>Gnathifera</taxon>
        <taxon>Rotifera</taxon>
        <taxon>Eurotatoria</taxon>
        <taxon>Bdelloidea</taxon>
        <taxon>Adinetida</taxon>
        <taxon>Adinetidae</taxon>
        <taxon>Adineta</taxon>
    </lineage>
</organism>
<sequence length="309" mass="36204">MEQVFGQKLMEAAQIAEEQVDAELNRLEKLTENDIEKMRNQRLESMKQEHKKRQEWMANGHGEYDELPTEKELFDITCVFFLSIKFNMEQVFGQKLMEAAQIAEEQVDAELNRLEKLTENDIEKMRNQRLESMKQEHKKRQEWMANGHGEYDELPTEKELFDITKKSERIVCHFYRDSTMRCKIVDKHLEILARKHIETKFVKLNVDRAPFITERLHVKTLPTIVLMVDNIVKDRIVGFTDLGNHDEFSTDILEWRLGKGGAIDYKGDLTSPPEDNPKKKTITVFGKKPKTIRGGNTNDDDDDDDDDDN</sequence>
<dbReference type="Pfam" id="PF00085">
    <property type="entry name" value="Thioredoxin"/>
    <property type="match status" value="1"/>
</dbReference>
<evidence type="ECO:0000313" key="5">
    <source>
        <dbReference type="Proteomes" id="UP000663845"/>
    </source>
</evidence>
<dbReference type="SUPFAM" id="SSF52833">
    <property type="entry name" value="Thioredoxin-like"/>
    <property type="match status" value="1"/>
</dbReference>
<proteinExistence type="predicted"/>
<evidence type="ECO:0000256" key="2">
    <source>
        <dbReference type="SAM" id="MobiDB-lite"/>
    </source>
</evidence>